<keyword evidence="4 7" id="KW-0732">Signal</keyword>
<evidence type="ECO:0000256" key="4">
    <source>
        <dbReference type="ARBA" id="ARBA00022729"/>
    </source>
</evidence>
<feature type="signal peptide" evidence="7">
    <location>
        <begin position="1"/>
        <end position="17"/>
    </location>
</feature>
<evidence type="ECO:0000256" key="7">
    <source>
        <dbReference type="RuleBase" id="RU361156"/>
    </source>
</evidence>
<dbReference type="Pfam" id="PF00450">
    <property type="entry name" value="Peptidase_S10"/>
    <property type="match status" value="1"/>
</dbReference>
<dbReference type="PROSITE" id="PS00131">
    <property type="entry name" value="CARBOXYPEPT_SER_SER"/>
    <property type="match status" value="1"/>
</dbReference>
<dbReference type="EMBL" id="GEDC01004149">
    <property type="protein sequence ID" value="JAS33149.1"/>
    <property type="molecule type" value="Transcribed_RNA"/>
</dbReference>
<dbReference type="GO" id="GO:0004185">
    <property type="term" value="F:serine-type carboxypeptidase activity"/>
    <property type="evidence" value="ECO:0007669"/>
    <property type="project" value="UniProtKB-UniRule"/>
</dbReference>
<dbReference type="EC" id="3.4.16.-" evidence="7"/>
<evidence type="ECO:0000256" key="3">
    <source>
        <dbReference type="ARBA" id="ARBA00022670"/>
    </source>
</evidence>
<evidence type="ECO:0000256" key="5">
    <source>
        <dbReference type="ARBA" id="ARBA00022801"/>
    </source>
</evidence>
<dbReference type="InterPro" id="IPR033124">
    <property type="entry name" value="Ser_caboxypep_his_AS"/>
</dbReference>
<keyword evidence="5 7" id="KW-0378">Hydrolase</keyword>
<evidence type="ECO:0000313" key="8">
    <source>
        <dbReference type="EMBL" id="JAS33149.1"/>
    </source>
</evidence>
<reference evidence="8" key="1">
    <citation type="submission" date="2015-12" db="EMBL/GenBank/DDBJ databases">
        <title>De novo transcriptome assembly of four potential Pierce s Disease insect vectors from Arizona vineyards.</title>
        <authorList>
            <person name="Tassone E.E."/>
        </authorList>
    </citation>
    <scope>NUCLEOTIDE SEQUENCE</scope>
</reference>
<dbReference type="Gene3D" id="3.40.50.1820">
    <property type="entry name" value="alpha/beta hydrolase"/>
    <property type="match status" value="1"/>
</dbReference>
<comment type="similarity">
    <text evidence="1 7">Belongs to the peptidase S10 family.</text>
</comment>
<dbReference type="InterPro" id="IPR029058">
    <property type="entry name" value="AB_hydrolase_fold"/>
</dbReference>
<evidence type="ECO:0000256" key="6">
    <source>
        <dbReference type="ARBA" id="ARBA00023180"/>
    </source>
</evidence>
<dbReference type="AlphaFoldDB" id="A0A1B6E5I6"/>
<keyword evidence="6" id="KW-0325">Glycoprotein</keyword>
<proteinExistence type="inferred from homology"/>
<keyword evidence="2 7" id="KW-0121">Carboxypeptidase</keyword>
<dbReference type="PANTHER" id="PTHR11802:SF472">
    <property type="entry name" value="SERINE CARBOXYPEPTIDASE CPVL-RELATED"/>
    <property type="match status" value="1"/>
</dbReference>
<dbReference type="GO" id="GO:0006508">
    <property type="term" value="P:proteolysis"/>
    <property type="evidence" value="ECO:0007669"/>
    <property type="project" value="UniProtKB-KW"/>
</dbReference>
<accession>A0A1B6E5I6</accession>
<dbReference type="PROSITE" id="PS00560">
    <property type="entry name" value="CARBOXYPEPT_SER_HIS"/>
    <property type="match status" value="1"/>
</dbReference>
<evidence type="ECO:0000256" key="1">
    <source>
        <dbReference type="ARBA" id="ARBA00009431"/>
    </source>
</evidence>
<sequence length="467" mass="53072">MKLLLCFVIACAVSSQAFFRPKKHSVPLEIGADPGEPLFLTPLLEQGKIEKAQKESKVKPDLAGLPSYSGYFTVNKNCGSNLFFWFFPSQNDWKTAPVLLWLQGGPGATSMYGLFEELGPYRSLKSGLKKRKYSWNVYNNLLFIDQPVGTGYSFTNNSGCYPTNETAVGVDLYSALTQFFTLFPDLQENNFFISGESYAGKYIPAIGHTIHQNNPSADIKINLQGMFIGDGWSDPLTQTNYGDYLYELGFIDTAQRKLYYQAQKKFEKEVKNGDYENASTTLDSLTEDLYTQCVGSEVSVYNYLPKKSEESTWDTFIQKAKTRKSIHVGATPFRWGDDTYKNLEIDIVMSVKPWVEELLEYYPMLFYNGEVDIICAYPMTVHFLRSLQWSGEEGYKNATRYKWKVGDDLAGYFKFSGNLMELMVRDAGHMVPADQPKWAFNMINMATGVFNHSLMDIVYSSENENDV</sequence>
<keyword evidence="3 7" id="KW-0645">Protease</keyword>
<feature type="chain" id="PRO_5008447189" description="Carboxypeptidase" evidence="7">
    <location>
        <begin position="18"/>
        <end position="467"/>
    </location>
</feature>
<dbReference type="SUPFAM" id="SSF53474">
    <property type="entry name" value="alpha/beta-Hydrolases"/>
    <property type="match status" value="1"/>
</dbReference>
<dbReference type="InterPro" id="IPR018202">
    <property type="entry name" value="Ser_caboxypep_ser_AS"/>
</dbReference>
<evidence type="ECO:0000256" key="2">
    <source>
        <dbReference type="ARBA" id="ARBA00022645"/>
    </source>
</evidence>
<dbReference type="PRINTS" id="PR00724">
    <property type="entry name" value="CRBOXYPTASEC"/>
</dbReference>
<dbReference type="InterPro" id="IPR001563">
    <property type="entry name" value="Peptidase_S10"/>
</dbReference>
<dbReference type="PANTHER" id="PTHR11802">
    <property type="entry name" value="SERINE PROTEASE FAMILY S10 SERINE CARBOXYPEPTIDASE"/>
    <property type="match status" value="1"/>
</dbReference>
<gene>
    <name evidence="8" type="ORF">g.32589</name>
</gene>
<name>A0A1B6E5I6_9HEMI</name>
<protein>
    <recommendedName>
        <fullName evidence="7">Carboxypeptidase</fullName>
        <ecNumber evidence="7">3.4.16.-</ecNumber>
    </recommendedName>
</protein>
<organism evidence="8">
    <name type="scientific">Clastoptera arizonana</name>
    <name type="common">Arizona spittle bug</name>
    <dbReference type="NCBI Taxonomy" id="38151"/>
    <lineage>
        <taxon>Eukaryota</taxon>
        <taxon>Metazoa</taxon>
        <taxon>Ecdysozoa</taxon>
        <taxon>Arthropoda</taxon>
        <taxon>Hexapoda</taxon>
        <taxon>Insecta</taxon>
        <taxon>Pterygota</taxon>
        <taxon>Neoptera</taxon>
        <taxon>Paraneoptera</taxon>
        <taxon>Hemiptera</taxon>
        <taxon>Auchenorrhyncha</taxon>
        <taxon>Cercopoidea</taxon>
        <taxon>Clastopteridae</taxon>
        <taxon>Clastoptera</taxon>
    </lineage>
</organism>